<dbReference type="Pfam" id="PF12169">
    <property type="entry name" value="DNA_pol3_gamma3"/>
    <property type="match status" value="1"/>
</dbReference>
<dbReference type="SUPFAM" id="SSF52540">
    <property type="entry name" value="P-loop containing nucleoside triphosphate hydrolases"/>
    <property type="match status" value="1"/>
</dbReference>
<dbReference type="EC" id="2.7.7.7" evidence="11"/>
<evidence type="ECO:0000256" key="11">
    <source>
        <dbReference type="RuleBase" id="RU364063"/>
    </source>
</evidence>
<dbReference type="NCBIfam" id="NF004046">
    <property type="entry name" value="PRK05563.1"/>
    <property type="match status" value="1"/>
</dbReference>
<feature type="domain" description="AAA+ ATPase" evidence="12">
    <location>
        <begin position="36"/>
        <end position="178"/>
    </location>
</feature>
<dbReference type="GO" id="GO:0046872">
    <property type="term" value="F:metal ion binding"/>
    <property type="evidence" value="ECO:0007669"/>
    <property type="project" value="UniProtKB-KW"/>
</dbReference>
<dbReference type="InterPro" id="IPR001270">
    <property type="entry name" value="ClpA/B"/>
</dbReference>
<dbReference type="EMBL" id="MHTO01000026">
    <property type="protein sequence ID" value="OHA61920.1"/>
    <property type="molecule type" value="Genomic_DNA"/>
</dbReference>
<dbReference type="Gene3D" id="1.10.8.60">
    <property type="match status" value="1"/>
</dbReference>
<dbReference type="InterPro" id="IPR012763">
    <property type="entry name" value="DNA_pol_III_sug/sutau_N"/>
</dbReference>
<evidence type="ECO:0000256" key="8">
    <source>
        <dbReference type="ARBA" id="ARBA00022840"/>
    </source>
</evidence>
<organism evidence="13 14">
    <name type="scientific">Candidatus Wildermuthbacteria bacterium GWA2_46_15</name>
    <dbReference type="NCBI Taxonomy" id="1802443"/>
    <lineage>
        <taxon>Bacteria</taxon>
        <taxon>Candidatus Wildermuthiibacteriota</taxon>
    </lineage>
</organism>
<comment type="caution">
    <text evidence="13">The sequence shown here is derived from an EMBL/GenBank/DDBJ whole genome shotgun (WGS) entry which is preliminary data.</text>
</comment>
<dbReference type="GO" id="GO:0003677">
    <property type="term" value="F:DNA binding"/>
    <property type="evidence" value="ECO:0007669"/>
    <property type="project" value="InterPro"/>
</dbReference>
<dbReference type="InterPro" id="IPR008921">
    <property type="entry name" value="DNA_pol3_clamp-load_cplx_C"/>
</dbReference>
<evidence type="ECO:0000259" key="12">
    <source>
        <dbReference type="SMART" id="SM00382"/>
    </source>
</evidence>
<dbReference type="PANTHER" id="PTHR11669">
    <property type="entry name" value="REPLICATION FACTOR C / DNA POLYMERASE III GAMMA-TAU SUBUNIT"/>
    <property type="match status" value="1"/>
</dbReference>
<sequence length="369" mass="40815">MSQVFYRKYRPKTFSEVIGQEHVVKTLTNALKSGVISHGYLFSGPRGSGKTTMARLLAKAVNCLDRKGSEPCNQCDSCIEINGSRAIDLIEIDAASSGGIDQIRELKEGIHFSPTKSKYKIFIIDESHQLSKEAANALLKTLEEPPSHAIFILATTEIHKMIPTIISRCQHFDFRRLTLPEIIQRLGIISEKEGIKIEKPALELIALNSGGSFRDAESILDQAATFSSQIGKKETTISVEDLRELLGVVEMGKISRLVDLLSDKKTAPAIGALNEAFDQGADLQQLAIELIGYLHATLMFKIGGPELHNPLIDGLTDEEFQKLKEQAAKLKEEELRRLINLLLEAQNRMKSSPIIQLPLELAIAEFCGI</sequence>
<dbReference type="SMART" id="SM00382">
    <property type="entry name" value="AAA"/>
    <property type="match status" value="1"/>
</dbReference>
<proteinExistence type="inferred from homology"/>
<evidence type="ECO:0000256" key="6">
    <source>
        <dbReference type="ARBA" id="ARBA00022741"/>
    </source>
</evidence>
<dbReference type="Pfam" id="PF22608">
    <property type="entry name" value="DNAX_ATPase_lid"/>
    <property type="match status" value="1"/>
</dbReference>
<dbReference type="CDD" id="cd00009">
    <property type="entry name" value="AAA"/>
    <property type="match status" value="1"/>
</dbReference>
<evidence type="ECO:0000256" key="2">
    <source>
        <dbReference type="ARBA" id="ARBA00022679"/>
    </source>
</evidence>
<keyword evidence="3 11" id="KW-0548">Nucleotidyltransferase</keyword>
<protein>
    <recommendedName>
        <fullName evidence="11">DNA polymerase III subunit gamma/tau</fullName>
        <ecNumber evidence="11">2.7.7.7</ecNumber>
    </recommendedName>
</protein>
<dbReference type="InterPro" id="IPR022754">
    <property type="entry name" value="DNA_pol_III_gamma-3"/>
</dbReference>
<dbReference type="FunFam" id="3.40.50.300:FF:000014">
    <property type="entry name" value="DNA polymerase III subunit gamma/tau"/>
    <property type="match status" value="1"/>
</dbReference>
<keyword evidence="6 11" id="KW-0547">Nucleotide-binding</keyword>
<dbReference type="Pfam" id="PF13177">
    <property type="entry name" value="DNA_pol3_delta2"/>
    <property type="match status" value="1"/>
</dbReference>
<dbReference type="PANTHER" id="PTHR11669:SF0">
    <property type="entry name" value="PROTEIN STICHEL-LIKE 2"/>
    <property type="match status" value="1"/>
</dbReference>
<dbReference type="Gene3D" id="3.40.50.300">
    <property type="entry name" value="P-loop containing nucleotide triphosphate hydrolases"/>
    <property type="match status" value="1"/>
</dbReference>
<keyword evidence="2 11" id="KW-0808">Transferase</keyword>
<comment type="function">
    <text evidence="11">DNA polymerase III is a complex, multichain enzyme responsible for most of the replicative synthesis in bacteria. This DNA polymerase also exhibits 3' to 5' exonuclease activity.</text>
</comment>
<dbReference type="NCBIfam" id="TIGR02397">
    <property type="entry name" value="dnaX_nterm"/>
    <property type="match status" value="1"/>
</dbReference>
<evidence type="ECO:0000256" key="5">
    <source>
        <dbReference type="ARBA" id="ARBA00022723"/>
    </source>
</evidence>
<dbReference type="CDD" id="cd18137">
    <property type="entry name" value="HLD_clamp_pol_III_gamma_tau"/>
    <property type="match status" value="1"/>
</dbReference>
<comment type="subunit">
    <text evidence="11">DNA polymerase III contains a core (composed of alpha, epsilon and theta chains) that associates with a tau subunit. This core dimerizes to form the POLIII' complex. PolIII' associates with the gamma complex (composed of gamma, delta, delta', psi and chi chains) and with the beta chain to form the complete DNA polymerase III complex.</text>
</comment>
<evidence type="ECO:0000256" key="10">
    <source>
        <dbReference type="ARBA" id="ARBA00049244"/>
    </source>
</evidence>
<keyword evidence="7" id="KW-0862">Zinc</keyword>
<keyword evidence="9 11" id="KW-0239">DNA-directed DNA polymerase</keyword>
<evidence type="ECO:0000313" key="14">
    <source>
        <dbReference type="Proteomes" id="UP000179245"/>
    </source>
</evidence>
<name>A0A1G2QMS8_9BACT</name>
<dbReference type="GO" id="GO:0006261">
    <property type="term" value="P:DNA-templated DNA replication"/>
    <property type="evidence" value="ECO:0007669"/>
    <property type="project" value="TreeGrafter"/>
</dbReference>
<gene>
    <name evidence="11" type="primary">dnaX</name>
    <name evidence="13" type="ORF">A2117_01040</name>
</gene>
<evidence type="ECO:0000313" key="13">
    <source>
        <dbReference type="EMBL" id="OHA61920.1"/>
    </source>
</evidence>
<dbReference type="SUPFAM" id="SSF48019">
    <property type="entry name" value="post-AAA+ oligomerization domain-like"/>
    <property type="match status" value="1"/>
</dbReference>
<evidence type="ECO:0000256" key="4">
    <source>
        <dbReference type="ARBA" id="ARBA00022705"/>
    </source>
</evidence>
<dbReference type="InterPro" id="IPR003593">
    <property type="entry name" value="AAA+_ATPase"/>
</dbReference>
<evidence type="ECO:0000256" key="9">
    <source>
        <dbReference type="ARBA" id="ARBA00022932"/>
    </source>
</evidence>
<keyword evidence="5" id="KW-0479">Metal-binding</keyword>
<keyword evidence="4 11" id="KW-0235">DNA replication</keyword>
<dbReference type="InterPro" id="IPR027417">
    <property type="entry name" value="P-loop_NTPase"/>
</dbReference>
<dbReference type="InterPro" id="IPR045085">
    <property type="entry name" value="HLD_clamp_pol_III_gamma_tau"/>
</dbReference>
<dbReference type="AlphaFoldDB" id="A0A1G2QMS8"/>
<dbReference type="Gene3D" id="1.20.272.10">
    <property type="match status" value="1"/>
</dbReference>
<accession>A0A1G2QMS8</accession>
<dbReference type="PRINTS" id="PR00300">
    <property type="entry name" value="CLPPROTEASEA"/>
</dbReference>
<evidence type="ECO:0000256" key="7">
    <source>
        <dbReference type="ARBA" id="ARBA00022833"/>
    </source>
</evidence>
<dbReference type="GO" id="GO:0005524">
    <property type="term" value="F:ATP binding"/>
    <property type="evidence" value="ECO:0007669"/>
    <property type="project" value="UniProtKB-KW"/>
</dbReference>
<dbReference type="GO" id="GO:0009360">
    <property type="term" value="C:DNA polymerase III complex"/>
    <property type="evidence" value="ECO:0007669"/>
    <property type="project" value="InterPro"/>
</dbReference>
<keyword evidence="8 11" id="KW-0067">ATP-binding</keyword>
<dbReference type="Proteomes" id="UP000179245">
    <property type="component" value="Unassembled WGS sequence"/>
</dbReference>
<reference evidence="13 14" key="1">
    <citation type="journal article" date="2016" name="Nat. Commun.">
        <title>Thousands of microbial genomes shed light on interconnected biogeochemical processes in an aquifer system.</title>
        <authorList>
            <person name="Anantharaman K."/>
            <person name="Brown C.T."/>
            <person name="Hug L.A."/>
            <person name="Sharon I."/>
            <person name="Castelle C.J."/>
            <person name="Probst A.J."/>
            <person name="Thomas B.C."/>
            <person name="Singh A."/>
            <person name="Wilkins M.J."/>
            <person name="Karaoz U."/>
            <person name="Brodie E.L."/>
            <person name="Williams K.H."/>
            <person name="Hubbard S.S."/>
            <person name="Banfield J.F."/>
        </authorList>
    </citation>
    <scope>NUCLEOTIDE SEQUENCE [LARGE SCALE GENOMIC DNA]</scope>
</reference>
<comment type="catalytic activity">
    <reaction evidence="10 11">
        <text>DNA(n) + a 2'-deoxyribonucleoside 5'-triphosphate = DNA(n+1) + diphosphate</text>
        <dbReference type="Rhea" id="RHEA:22508"/>
        <dbReference type="Rhea" id="RHEA-COMP:17339"/>
        <dbReference type="Rhea" id="RHEA-COMP:17340"/>
        <dbReference type="ChEBI" id="CHEBI:33019"/>
        <dbReference type="ChEBI" id="CHEBI:61560"/>
        <dbReference type="ChEBI" id="CHEBI:173112"/>
        <dbReference type="EC" id="2.7.7.7"/>
    </reaction>
</comment>
<dbReference type="STRING" id="1802443.A2117_01040"/>
<evidence type="ECO:0000256" key="1">
    <source>
        <dbReference type="ARBA" id="ARBA00006360"/>
    </source>
</evidence>
<dbReference type="InterPro" id="IPR050238">
    <property type="entry name" value="DNA_Rep/Repair_Clamp_Loader"/>
</dbReference>
<comment type="similarity">
    <text evidence="1 11">Belongs to the DnaX/STICHEL family.</text>
</comment>
<evidence type="ECO:0000256" key="3">
    <source>
        <dbReference type="ARBA" id="ARBA00022695"/>
    </source>
</evidence>
<dbReference type="GO" id="GO:0003887">
    <property type="term" value="F:DNA-directed DNA polymerase activity"/>
    <property type="evidence" value="ECO:0007669"/>
    <property type="project" value="UniProtKB-KW"/>
</dbReference>